<dbReference type="EMBL" id="MU002127">
    <property type="protein sequence ID" value="KAF2789576.1"/>
    <property type="molecule type" value="Genomic_DNA"/>
</dbReference>
<keyword evidence="3" id="KW-1185">Reference proteome</keyword>
<name>A0A6A6WZQ4_9PLEO</name>
<dbReference type="AlphaFoldDB" id="A0A6A6WZQ4"/>
<dbReference type="PANTHER" id="PTHR47534">
    <property type="entry name" value="YALI0E05731P"/>
    <property type="match status" value="1"/>
</dbReference>
<dbReference type="OrthoDB" id="2898509at2759"/>
<evidence type="ECO:0008006" key="4">
    <source>
        <dbReference type="Google" id="ProtNLM"/>
    </source>
</evidence>
<dbReference type="Gene3D" id="3.40.50.720">
    <property type="entry name" value="NAD(P)-binding Rossmann-like Domain"/>
    <property type="match status" value="1"/>
</dbReference>
<evidence type="ECO:0000313" key="2">
    <source>
        <dbReference type="EMBL" id="KAF2789576.1"/>
    </source>
</evidence>
<evidence type="ECO:0000256" key="1">
    <source>
        <dbReference type="ARBA" id="ARBA00023002"/>
    </source>
</evidence>
<accession>A0A6A6WZQ4</accession>
<organism evidence="2 3">
    <name type="scientific">Melanomma pulvis-pyrius CBS 109.77</name>
    <dbReference type="NCBI Taxonomy" id="1314802"/>
    <lineage>
        <taxon>Eukaryota</taxon>
        <taxon>Fungi</taxon>
        <taxon>Dikarya</taxon>
        <taxon>Ascomycota</taxon>
        <taxon>Pezizomycotina</taxon>
        <taxon>Dothideomycetes</taxon>
        <taxon>Pleosporomycetidae</taxon>
        <taxon>Pleosporales</taxon>
        <taxon>Melanommataceae</taxon>
        <taxon>Melanomma</taxon>
    </lineage>
</organism>
<keyword evidence="1" id="KW-0560">Oxidoreductase</keyword>
<proteinExistence type="predicted"/>
<gene>
    <name evidence="2" type="ORF">K505DRAFT_352489</name>
</gene>
<protein>
    <recommendedName>
        <fullName evidence="4">NAD(P)-binding protein</fullName>
    </recommendedName>
</protein>
<evidence type="ECO:0000313" key="3">
    <source>
        <dbReference type="Proteomes" id="UP000799757"/>
    </source>
</evidence>
<dbReference type="GO" id="GO:0016491">
    <property type="term" value="F:oxidoreductase activity"/>
    <property type="evidence" value="ECO:0007669"/>
    <property type="project" value="UniProtKB-KW"/>
</dbReference>
<dbReference type="Proteomes" id="UP000799757">
    <property type="component" value="Unassembled WGS sequence"/>
</dbReference>
<dbReference type="PANTHER" id="PTHR47534:SF2">
    <property type="entry name" value="KETOREDUCTASE (KR) DOMAIN-CONTAINING PROTEIN-RELATED"/>
    <property type="match status" value="1"/>
</dbReference>
<reference evidence="2" key="1">
    <citation type="journal article" date="2020" name="Stud. Mycol.">
        <title>101 Dothideomycetes genomes: a test case for predicting lifestyles and emergence of pathogens.</title>
        <authorList>
            <person name="Haridas S."/>
            <person name="Albert R."/>
            <person name="Binder M."/>
            <person name="Bloem J."/>
            <person name="Labutti K."/>
            <person name="Salamov A."/>
            <person name="Andreopoulos B."/>
            <person name="Baker S."/>
            <person name="Barry K."/>
            <person name="Bills G."/>
            <person name="Bluhm B."/>
            <person name="Cannon C."/>
            <person name="Castanera R."/>
            <person name="Culley D."/>
            <person name="Daum C."/>
            <person name="Ezra D."/>
            <person name="Gonzalez J."/>
            <person name="Henrissat B."/>
            <person name="Kuo A."/>
            <person name="Liang C."/>
            <person name="Lipzen A."/>
            <person name="Lutzoni F."/>
            <person name="Magnuson J."/>
            <person name="Mondo S."/>
            <person name="Nolan M."/>
            <person name="Ohm R."/>
            <person name="Pangilinan J."/>
            <person name="Park H.-J."/>
            <person name="Ramirez L."/>
            <person name="Alfaro M."/>
            <person name="Sun H."/>
            <person name="Tritt A."/>
            <person name="Yoshinaga Y."/>
            <person name="Zwiers L.-H."/>
            <person name="Turgeon B."/>
            <person name="Goodwin S."/>
            <person name="Spatafora J."/>
            <person name="Crous P."/>
            <person name="Grigoriev I."/>
        </authorList>
    </citation>
    <scope>NUCLEOTIDE SEQUENCE</scope>
    <source>
        <strain evidence="2">CBS 109.77</strain>
    </source>
</reference>
<dbReference type="InterPro" id="IPR052228">
    <property type="entry name" value="Sec_Metab_Biosynth_Oxidored"/>
</dbReference>
<sequence>MLKLQPVQVHNTALKSLAPGLVVVFQSAADTTIASMRTINPSVQPKFLQPDISLLQNVDSGCAEIAAKEKRLNLLFLTSGYMSLKGRDETTEGLDRKLVLHYYARMRFAAQLHKTLLPATRLSRVVSVLDPHVSVRVGGSGTLDFSELSLKHAFSLNTCGAHAILMGDFFVEGMTQQQPHNSFVHTDPSCVATGLIRELPVGSVLSAMLSTLLSAFMAPIQERGERHLFAATSERFPPKAEGEFMEGDVAAGCY</sequence>